<feature type="transmembrane region" description="Helical" evidence="1">
    <location>
        <begin position="38"/>
        <end position="59"/>
    </location>
</feature>
<dbReference type="EMBL" id="CP031148">
    <property type="protein sequence ID" value="AXG10916.1"/>
    <property type="molecule type" value="Genomic_DNA"/>
</dbReference>
<evidence type="ECO:0000313" key="3">
    <source>
        <dbReference type="EMBL" id="AXG10916.1"/>
    </source>
</evidence>
<dbReference type="KEGG" id="haj:DU500_14295"/>
<name>A0A345E5M9_9EURY</name>
<accession>A0A345E5M9</accession>
<keyword evidence="1" id="KW-1133">Transmembrane helix</keyword>
<organism evidence="2 5">
    <name type="scientific">Haloplanus rubicundus</name>
    <dbReference type="NCBI Taxonomy" id="1547898"/>
    <lineage>
        <taxon>Archaea</taxon>
        <taxon>Methanobacteriati</taxon>
        <taxon>Methanobacteriota</taxon>
        <taxon>Stenosarchaea group</taxon>
        <taxon>Halobacteria</taxon>
        <taxon>Halobacteriales</taxon>
        <taxon>Haloferacaceae</taxon>
        <taxon>Haloplanus</taxon>
    </lineage>
</organism>
<reference evidence="2 5" key="2">
    <citation type="submission" date="2018-07" db="EMBL/GenBank/DDBJ databases">
        <title>Genome sequences of Haloplanus sp. CBA1113.</title>
        <authorList>
            <person name="Kim Y.B."/>
            <person name="Roh S.W."/>
        </authorList>
    </citation>
    <scope>NUCLEOTIDE SEQUENCE [LARGE SCALE GENOMIC DNA]</scope>
    <source>
        <strain evidence="2 5">CBA1113</strain>
    </source>
</reference>
<dbReference type="EMBL" id="CP031150">
    <property type="protein sequence ID" value="AXG07501.1"/>
    <property type="molecule type" value="Genomic_DNA"/>
</dbReference>
<evidence type="ECO:0000313" key="2">
    <source>
        <dbReference type="EMBL" id="AXG07501.1"/>
    </source>
</evidence>
<evidence type="ECO:0000256" key="1">
    <source>
        <dbReference type="SAM" id="Phobius"/>
    </source>
</evidence>
<dbReference type="AlphaFoldDB" id="A0A345E5M9"/>
<keyword evidence="1" id="KW-0472">Membrane</keyword>
<evidence type="ECO:0000313" key="5">
    <source>
        <dbReference type="Proteomes" id="UP000253273"/>
    </source>
</evidence>
<accession>A0A345EFE4</accession>
<reference evidence="3 4" key="1">
    <citation type="submission" date="2018-07" db="EMBL/GenBank/DDBJ databases">
        <title>Genome sequences of Haloplanus sp. CBA1112.</title>
        <authorList>
            <person name="Kim Y.B."/>
            <person name="Roh S.W."/>
        </authorList>
    </citation>
    <scope>NUCLEOTIDE SEQUENCE [LARGE SCALE GENOMIC DNA]</scope>
    <source>
        <strain evidence="3 4">CBA1112</strain>
    </source>
</reference>
<proteinExistence type="predicted"/>
<dbReference type="Proteomes" id="UP000252985">
    <property type="component" value="Chromosome"/>
</dbReference>
<protein>
    <submittedName>
        <fullName evidence="2">Uncharacterized protein</fullName>
    </submittedName>
</protein>
<sequence length="61" mass="6415">MAALSTVIIPARPSVTLLTRGVVARCMNLPSTTTPDGLFEYLMALILLAAVLGYAVLYFGG</sequence>
<evidence type="ECO:0000313" key="4">
    <source>
        <dbReference type="Proteomes" id="UP000252985"/>
    </source>
</evidence>
<keyword evidence="1" id="KW-0812">Transmembrane</keyword>
<gene>
    <name evidence="3" type="ORF">DU484_14265</name>
    <name evidence="2" type="ORF">DU500_14295</name>
</gene>
<dbReference type="Proteomes" id="UP000253273">
    <property type="component" value="Chromosome"/>
</dbReference>
<keyword evidence="5" id="KW-1185">Reference proteome</keyword>
<dbReference type="KEGG" id="haq:DU484_14265"/>